<reference evidence="1 2" key="1">
    <citation type="journal article" date="2012" name="Stand. Genomic Sci.">
        <title>Complete genome sequence of Terriglobus saanensis type strain SP1PR4(T), an Acidobacteria from tundra soil.</title>
        <authorList>
            <person name="Rawat S.R."/>
            <person name="Mannisto M.K."/>
            <person name="Starovoytov V."/>
            <person name="Goodwin L."/>
            <person name="Nolan M."/>
            <person name="Hauser L."/>
            <person name="Land M."/>
            <person name="Davenport K.W."/>
            <person name="Woyke T."/>
            <person name="Haggblom M.M."/>
        </authorList>
    </citation>
    <scope>NUCLEOTIDE SEQUENCE</scope>
    <source>
        <strain evidence="2">ATCC BAA-1853 / DSM 23119 / SP1PR4</strain>
    </source>
</reference>
<dbReference type="eggNOG" id="ENOG5032U2R">
    <property type="taxonomic scope" value="Bacteria"/>
</dbReference>
<dbReference type="Proteomes" id="UP000006844">
    <property type="component" value="Chromosome"/>
</dbReference>
<organism evidence="1 2">
    <name type="scientific">Terriglobus saanensis (strain ATCC BAA-1853 / DSM 23119 / SP1PR4)</name>
    <dbReference type="NCBI Taxonomy" id="401053"/>
    <lineage>
        <taxon>Bacteria</taxon>
        <taxon>Pseudomonadati</taxon>
        <taxon>Acidobacteriota</taxon>
        <taxon>Terriglobia</taxon>
        <taxon>Terriglobales</taxon>
        <taxon>Acidobacteriaceae</taxon>
        <taxon>Terriglobus</taxon>
    </lineage>
</organism>
<sequence>MMNPAALNVIAALSGTALGSFAPILSNYVLQKSITQRDLLNRQLGLRESLYSDFIQNASRLYADAMIHELSELNELVALYALVSRIRLLATPPVVRAAEEFVKMIVRHYGEPNITVDQIRSSALAAKADPLAVFSAACCKELRDILRRGELSGTISK</sequence>
<accession>E8V442</accession>
<dbReference type="HOGENOM" id="CLU_141682_0_0_0"/>
<keyword evidence="2" id="KW-1185">Reference proteome</keyword>
<evidence type="ECO:0000313" key="2">
    <source>
        <dbReference type="Proteomes" id="UP000006844"/>
    </source>
</evidence>
<protein>
    <submittedName>
        <fullName evidence="1">Uncharacterized protein</fullName>
    </submittedName>
</protein>
<gene>
    <name evidence="1" type="ordered locus">AciPR4_1726</name>
</gene>
<proteinExistence type="predicted"/>
<evidence type="ECO:0000313" key="1">
    <source>
        <dbReference type="EMBL" id="ADV82533.1"/>
    </source>
</evidence>
<dbReference type="AlphaFoldDB" id="E8V442"/>
<dbReference type="OrthoDB" id="117806at2"/>
<dbReference type="KEGG" id="tsa:AciPR4_1726"/>
<dbReference type="RefSeq" id="WP_013568266.1">
    <property type="nucleotide sequence ID" value="NC_014963.1"/>
</dbReference>
<dbReference type="STRING" id="401053.AciPR4_1726"/>
<dbReference type="EMBL" id="CP002467">
    <property type="protein sequence ID" value="ADV82533.1"/>
    <property type="molecule type" value="Genomic_DNA"/>
</dbReference>
<name>E8V442_TERSS</name>